<dbReference type="AlphaFoldDB" id="A0A511X8V7"/>
<evidence type="ECO:0000313" key="1">
    <source>
        <dbReference type="EMBL" id="GEN59385.1"/>
    </source>
</evidence>
<dbReference type="RefSeq" id="WP_146882266.1">
    <property type="nucleotide sequence ID" value="NZ_AUBI01000006.1"/>
</dbReference>
<reference evidence="1 2" key="1">
    <citation type="submission" date="2019-07" db="EMBL/GenBank/DDBJ databases">
        <title>Whole genome shotgun sequence of Acetobacter nitrogenifigens NBRC 105050.</title>
        <authorList>
            <person name="Hosoyama A."/>
            <person name="Uohara A."/>
            <person name="Ohji S."/>
            <person name="Ichikawa N."/>
        </authorList>
    </citation>
    <scope>NUCLEOTIDE SEQUENCE [LARGE SCALE GENOMIC DNA]</scope>
    <source>
        <strain evidence="1 2">NBRC 105050</strain>
    </source>
</reference>
<dbReference type="SUPFAM" id="SSF69279">
    <property type="entry name" value="Phage tail proteins"/>
    <property type="match status" value="1"/>
</dbReference>
<dbReference type="STRING" id="1120919.GCA_000429165_02000"/>
<gene>
    <name evidence="1" type="ORF">ANI02nite_12690</name>
</gene>
<comment type="caution">
    <text evidence="1">The sequence shown here is derived from an EMBL/GenBank/DDBJ whole genome shotgun (WGS) entry which is preliminary data.</text>
</comment>
<dbReference type="EMBL" id="BJYF01000006">
    <property type="protein sequence ID" value="GEN59385.1"/>
    <property type="molecule type" value="Genomic_DNA"/>
</dbReference>
<organism evidence="1 2">
    <name type="scientific">Acetobacter nitrogenifigens DSM 23921 = NBRC 105050</name>
    <dbReference type="NCBI Taxonomy" id="1120919"/>
    <lineage>
        <taxon>Bacteria</taxon>
        <taxon>Pseudomonadati</taxon>
        <taxon>Pseudomonadota</taxon>
        <taxon>Alphaproteobacteria</taxon>
        <taxon>Acetobacterales</taxon>
        <taxon>Acetobacteraceae</taxon>
        <taxon>Acetobacter</taxon>
    </lineage>
</organism>
<name>A0A511X8V7_9PROT</name>
<protein>
    <submittedName>
        <fullName evidence="1">Uncharacterized protein</fullName>
    </submittedName>
</protein>
<sequence length="370" mass="40646">MLTLNLPATVGDSVAQPRLLVMTNGTALPTASNVHIKKSRLSESGTFSVTFPVEASSPYWFDPDVGTFELPIEIYLGFLPLGQNEGTQPYSLLFGGVVDHAHYTPAGNSVIVSGRDRSARLIERELSGQSFLNFTASEAIAQLAMDVGLTPDVDTTSGLVGQFYQYEHKAHGLRGMHRFQTAWDFCVGMQRRYGYDLWVDGNTLYFKAPNENDEILYLNWKQADSETKYPVSSVWNLALSRRIAYSDSTAVTVSAWDARQRTSHSATYPSDISTGGPRYAYTAAVGTTLDECAALARQKYNETMAHARTLSMNVHPSLSISPRQRVILQGTGTSFDGVPYTVDDVIFSLSGPRVTQSITLRNRSNLGNVS</sequence>
<dbReference type="Proteomes" id="UP000321635">
    <property type="component" value="Unassembled WGS sequence"/>
</dbReference>
<evidence type="ECO:0000313" key="2">
    <source>
        <dbReference type="Proteomes" id="UP000321635"/>
    </source>
</evidence>
<dbReference type="OrthoDB" id="7280432at2"/>
<keyword evidence="2" id="KW-1185">Reference proteome</keyword>
<proteinExistence type="predicted"/>
<accession>A0A511X8V7</accession>